<keyword evidence="2" id="KW-1185">Reference proteome</keyword>
<accession>A0ACB0XKF2</accession>
<comment type="caution">
    <text evidence="1">The sequence shown here is derived from an EMBL/GenBank/DDBJ whole genome shotgun (WGS) entry which is preliminary data.</text>
</comment>
<evidence type="ECO:0000313" key="2">
    <source>
        <dbReference type="Proteomes" id="UP001497535"/>
    </source>
</evidence>
<name>A0ACB0XKF2_MELEN</name>
<reference evidence="1" key="1">
    <citation type="submission" date="2023-11" db="EMBL/GenBank/DDBJ databases">
        <authorList>
            <person name="Poullet M."/>
        </authorList>
    </citation>
    <scope>NUCLEOTIDE SEQUENCE</scope>
    <source>
        <strain evidence="1">E1834</strain>
    </source>
</reference>
<gene>
    <name evidence="1" type="ORF">MENTE1834_LOCUS369</name>
</gene>
<sequence>MRHFPQKILYFLIYPAALMVFKMVVLVLQFEIWLLLLPPPLMSIRIPGPPTIQRLPHPYFNNKHPPTIQRLPHPYFNNKHSPTSYYWNKRN</sequence>
<proteinExistence type="predicted"/>
<dbReference type="EMBL" id="CAVMJV010000001">
    <property type="protein sequence ID" value="CAK5006042.1"/>
    <property type="molecule type" value="Genomic_DNA"/>
</dbReference>
<dbReference type="Proteomes" id="UP001497535">
    <property type="component" value="Unassembled WGS sequence"/>
</dbReference>
<protein>
    <submittedName>
        <fullName evidence="1">Uncharacterized protein</fullName>
    </submittedName>
</protein>
<organism evidence="1 2">
    <name type="scientific">Meloidogyne enterolobii</name>
    <name type="common">Root-knot nematode worm</name>
    <name type="synonym">Meloidogyne mayaguensis</name>
    <dbReference type="NCBI Taxonomy" id="390850"/>
    <lineage>
        <taxon>Eukaryota</taxon>
        <taxon>Metazoa</taxon>
        <taxon>Ecdysozoa</taxon>
        <taxon>Nematoda</taxon>
        <taxon>Chromadorea</taxon>
        <taxon>Rhabditida</taxon>
        <taxon>Tylenchina</taxon>
        <taxon>Tylenchomorpha</taxon>
        <taxon>Tylenchoidea</taxon>
        <taxon>Meloidogynidae</taxon>
        <taxon>Meloidogyninae</taxon>
        <taxon>Meloidogyne</taxon>
    </lineage>
</organism>
<evidence type="ECO:0000313" key="1">
    <source>
        <dbReference type="EMBL" id="CAK5006042.1"/>
    </source>
</evidence>